<dbReference type="InterPro" id="IPR059179">
    <property type="entry name" value="MLKL-like_MCAfunc"/>
</dbReference>
<evidence type="ECO:0000313" key="4">
    <source>
        <dbReference type="Proteomes" id="UP000053477"/>
    </source>
</evidence>
<dbReference type="OrthoDB" id="5966500at2759"/>
<dbReference type="PROSITE" id="PS50011">
    <property type="entry name" value="PROTEIN_KINASE_DOM"/>
    <property type="match status" value="1"/>
</dbReference>
<dbReference type="InterPro" id="IPR011009">
    <property type="entry name" value="Kinase-like_dom_sf"/>
</dbReference>
<evidence type="ECO:0000259" key="2">
    <source>
        <dbReference type="PROSITE" id="PS50011"/>
    </source>
</evidence>
<dbReference type="GO" id="GO:0005524">
    <property type="term" value="F:ATP binding"/>
    <property type="evidence" value="ECO:0007669"/>
    <property type="project" value="InterPro"/>
</dbReference>
<dbReference type="InterPro" id="IPR051681">
    <property type="entry name" value="Ser/Thr_Kinases-Pseudokinases"/>
</dbReference>
<evidence type="ECO:0000313" key="3">
    <source>
        <dbReference type="EMBL" id="KLO11001.1"/>
    </source>
</evidence>
<keyword evidence="4" id="KW-1185">Reference proteome</keyword>
<dbReference type="Proteomes" id="UP000053477">
    <property type="component" value="Unassembled WGS sequence"/>
</dbReference>
<keyword evidence="3" id="KW-0418">Kinase</keyword>
<dbReference type="InterPro" id="IPR000719">
    <property type="entry name" value="Prot_kinase_dom"/>
</dbReference>
<reference evidence="3 4" key="1">
    <citation type="submission" date="2015-04" db="EMBL/GenBank/DDBJ databases">
        <title>Complete genome sequence of Schizopora paradoxa KUC8140, a cosmopolitan wood degrader in East Asia.</title>
        <authorList>
            <consortium name="DOE Joint Genome Institute"/>
            <person name="Min B."/>
            <person name="Park H."/>
            <person name="Jang Y."/>
            <person name="Kim J.-J."/>
            <person name="Kim K.H."/>
            <person name="Pangilinan J."/>
            <person name="Lipzen A."/>
            <person name="Riley R."/>
            <person name="Grigoriev I.V."/>
            <person name="Spatafora J.W."/>
            <person name="Choi I.-G."/>
        </authorList>
    </citation>
    <scope>NUCLEOTIDE SEQUENCE [LARGE SCALE GENOMIC DNA]</scope>
    <source>
        <strain evidence="3 4">KUC8140</strain>
    </source>
</reference>
<dbReference type="InterPro" id="IPR001245">
    <property type="entry name" value="Ser-Thr/Tyr_kinase_cat_dom"/>
</dbReference>
<dbReference type="EMBL" id="KQ086011">
    <property type="protein sequence ID" value="KLO11001.1"/>
    <property type="molecule type" value="Genomic_DNA"/>
</dbReference>
<feature type="domain" description="Protein kinase" evidence="2">
    <location>
        <begin position="350"/>
        <end position="617"/>
    </location>
</feature>
<dbReference type="GO" id="GO:0007166">
    <property type="term" value="P:cell surface receptor signaling pathway"/>
    <property type="evidence" value="ECO:0007669"/>
    <property type="project" value="InterPro"/>
</dbReference>
<dbReference type="InParanoid" id="A0A0H2S1Z8"/>
<dbReference type="CDD" id="cd21037">
    <property type="entry name" value="MLKL_NTD"/>
    <property type="match status" value="1"/>
</dbReference>
<gene>
    <name evidence="3" type="ORF">SCHPADRAFT_491589</name>
</gene>
<dbReference type="Gene3D" id="1.10.510.10">
    <property type="entry name" value="Transferase(Phosphotransferase) domain 1"/>
    <property type="match status" value="1"/>
</dbReference>
<organism evidence="3 4">
    <name type="scientific">Schizopora paradoxa</name>
    <dbReference type="NCBI Taxonomy" id="27342"/>
    <lineage>
        <taxon>Eukaryota</taxon>
        <taxon>Fungi</taxon>
        <taxon>Dikarya</taxon>
        <taxon>Basidiomycota</taxon>
        <taxon>Agaricomycotina</taxon>
        <taxon>Agaricomycetes</taxon>
        <taxon>Hymenochaetales</taxon>
        <taxon>Schizoporaceae</taxon>
        <taxon>Schizopora</taxon>
    </lineage>
</organism>
<keyword evidence="3" id="KW-0808">Transferase</keyword>
<proteinExistence type="predicted"/>
<dbReference type="GO" id="GO:0004674">
    <property type="term" value="F:protein serine/threonine kinase activity"/>
    <property type="evidence" value="ECO:0007669"/>
    <property type="project" value="TreeGrafter"/>
</dbReference>
<dbReference type="STRING" id="27342.A0A0H2S1Z8"/>
<sequence>MKNPQNGPPLRIYLIKLKPRKPDLMPLMVFANLQIWTERRTGRSEVAVSYSTIIHSHSAMTCIFVSATSNDTAILEFPLNPRRHGVLRETGLHTLRDRRKSASLVTLRSSSPSSSELTLNNTFNALHIAADLGGVPGLFKAVTLVESITELCKNVRRNRNEARQLCDECKDLCETIEEARKGGRKPAFIQKMVDEFISLLREIQAEMKQWSSLSYWKSFIYRVAVAESIAAYGKRLDRMTKKFQIDALTHISIEPSRYEESRRKDRAEAIQEFARPDFASQFMQLASDAKGKGEEEDIRQTMGQVIQDLGDDDTLNSADREQLRENLFIISDAIGKLPTSLRIPPELLVFDTSQAVAGSTIYDICKGTYLTLTVAVKKARAFACVEGSVQHIIKEAKNWRSACEVDPKEEFILQLIGVSFPDESFVIISRWMEERDLLTYIKKFGESVNRRHMVKRIAKGLRILHEHLPPITHGHLKASNIMINANGDPLLADLKLLEFKEYYYSGPTEYDHIHSSVRWFAPEMPDGDSTHSDIYSLAMTVLELMTGQVPFNQTRRTTSVLIAATDGLRPERPTDPAVEARGLDDRLWDLMNRCWAQEPEDRPSIKEVNDELEAMWASS</sequence>
<dbReference type="Gene3D" id="1.20.930.20">
    <property type="entry name" value="Adaptor protein Cbl, N-terminal domain"/>
    <property type="match status" value="1"/>
</dbReference>
<dbReference type="SUPFAM" id="SSF56112">
    <property type="entry name" value="Protein kinase-like (PK-like)"/>
    <property type="match status" value="1"/>
</dbReference>
<dbReference type="Pfam" id="PF07714">
    <property type="entry name" value="PK_Tyr_Ser-Thr"/>
    <property type="match status" value="1"/>
</dbReference>
<feature type="coiled-coil region" evidence="1">
    <location>
        <begin position="145"/>
        <end position="172"/>
    </location>
</feature>
<dbReference type="PANTHER" id="PTHR44329">
    <property type="entry name" value="SERINE/THREONINE-PROTEIN KINASE TNNI3K-RELATED"/>
    <property type="match status" value="1"/>
</dbReference>
<accession>A0A0H2S1Z8</accession>
<dbReference type="InterPro" id="IPR036537">
    <property type="entry name" value="Adaptor_Cbl_N_dom_sf"/>
</dbReference>
<protein>
    <submittedName>
        <fullName evidence="3">Kinase-like protein</fullName>
    </submittedName>
</protein>
<evidence type="ECO:0000256" key="1">
    <source>
        <dbReference type="SAM" id="Coils"/>
    </source>
</evidence>
<name>A0A0H2S1Z8_9AGAM</name>
<dbReference type="AlphaFoldDB" id="A0A0H2S1Z8"/>
<keyword evidence="1" id="KW-0175">Coiled coil</keyword>